<dbReference type="Proteomes" id="UP001164653">
    <property type="component" value="Chromosome"/>
</dbReference>
<evidence type="ECO:0000256" key="1">
    <source>
        <dbReference type="SAM" id="SignalP"/>
    </source>
</evidence>
<organism evidence="3 4">
    <name type="scientific">Dyadobacter pollutisoli</name>
    <dbReference type="NCBI Taxonomy" id="2910158"/>
    <lineage>
        <taxon>Bacteria</taxon>
        <taxon>Pseudomonadati</taxon>
        <taxon>Bacteroidota</taxon>
        <taxon>Cytophagia</taxon>
        <taxon>Cytophagales</taxon>
        <taxon>Spirosomataceae</taxon>
        <taxon>Dyadobacter</taxon>
    </lineage>
</organism>
<feature type="signal peptide" evidence="1">
    <location>
        <begin position="1"/>
        <end position="20"/>
    </location>
</feature>
<proteinExistence type="predicted"/>
<dbReference type="NCBIfam" id="TIGR04183">
    <property type="entry name" value="Por_Secre_tail"/>
    <property type="match status" value="1"/>
</dbReference>
<feature type="chain" id="PRO_5038594284" evidence="1">
    <location>
        <begin position="21"/>
        <end position="322"/>
    </location>
</feature>
<reference evidence="3" key="1">
    <citation type="submission" date="2022-11" db="EMBL/GenBank/DDBJ databases">
        <title>Dyadobacter pollutisoli sp. nov., isolated from plastic dumped soil.</title>
        <authorList>
            <person name="Kim J.M."/>
            <person name="Kim K.R."/>
            <person name="Lee J.K."/>
            <person name="Hao L."/>
            <person name="Jeon C.O."/>
        </authorList>
    </citation>
    <scope>NUCLEOTIDE SEQUENCE</scope>
    <source>
        <strain evidence="3">U1</strain>
    </source>
</reference>
<keyword evidence="1" id="KW-0732">Signal</keyword>
<gene>
    <name evidence="3" type="ORF">ON006_02100</name>
</gene>
<keyword evidence="4" id="KW-1185">Reference proteome</keyword>
<feature type="domain" description="Secretion system C-terminal sorting" evidence="2">
    <location>
        <begin position="252"/>
        <end position="319"/>
    </location>
</feature>
<accession>A0A9E8NDY4</accession>
<name>A0A9E8NDY4_9BACT</name>
<sequence>MKRYLLFCQLALLPTFCAFGQMSAGTDGFFVAANTPVAIDGLTLNPTADFFIDSRTLVISPTAIPGTPPSITRVYNFSTPVDFVGNVGLFFQTPELNGNTESTLQVAYGSPFVTTTGSTVNTITHYVSNNLAALTSLTSVTAAQPGALPVTLIGFRVNRVENTTMLYWQTSEERNSDFFEIQQSADTRKWNSLGTVKAATESRAQEDYSFQDAALRKGIQYYRLKMVDVDGSFAYSAIRNIDLGSAELISAYPNPVVDKLRIGANVELVSLKVTDLSGRSLLELSRPKPGQEFSLKNYAAGTYLVQIKTADGKSQIVKIVKQ</sequence>
<dbReference type="RefSeq" id="WP_244823461.1">
    <property type="nucleotide sequence ID" value="NZ_CP112998.1"/>
</dbReference>
<dbReference type="KEGG" id="dpf:ON006_02100"/>
<evidence type="ECO:0000259" key="2">
    <source>
        <dbReference type="Pfam" id="PF18962"/>
    </source>
</evidence>
<dbReference type="Pfam" id="PF18962">
    <property type="entry name" value="Por_Secre_tail"/>
    <property type="match status" value="1"/>
</dbReference>
<dbReference type="InterPro" id="IPR026444">
    <property type="entry name" value="Secre_tail"/>
</dbReference>
<dbReference type="EMBL" id="CP112998">
    <property type="protein sequence ID" value="WAC12761.1"/>
    <property type="molecule type" value="Genomic_DNA"/>
</dbReference>
<dbReference type="AlphaFoldDB" id="A0A9E8NDY4"/>
<protein>
    <submittedName>
        <fullName evidence="3">T9SS type A sorting domain-containing protein</fullName>
    </submittedName>
</protein>
<evidence type="ECO:0000313" key="4">
    <source>
        <dbReference type="Proteomes" id="UP001164653"/>
    </source>
</evidence>
<evidence type="ECO:0000313" key="3">
    <source>
        <dbReference type="EMBL" id="WAC12761.1"/>
    </source>
</evidence>